<accession>A0A379YKH3</accession>
<protein>
    <submittedName>
        <fullName evidence="1">Uncharacterized protein</fullName>
    </submittedName>
</protein>
<organism evidence="1 2">
    <name type="scientific">Salmonella enterica subsp. indica</name>
    <dbReference type="NCBI Taxonomy" id="59207"/>
    <lineage>
        <taxon>Bacteria</taxon>
        <taxon>Pseudomonadati</taxon>
        <taxon>Pseudomonadota</taxon>
        <taxon>Gammaproteobacteria</taxon>
        <taxon>Enterobacterales</taxon>
        <taxon>Enterobacteriaceae</taxon>
        <taxon>Salmonella</taxon>
    </lineage>
</organism>
<gene>
    <name evidence="1" type="ORF">NCTC12420_04990</name>
</gene>
<evidence type="ECO:0000313" key="1">
    <source>
        <dbReference type="EMBL" id="SUI45733.1"/>
    </source>
</evidence>
<reference evidence="1 2" key="1">
    <citation type="submission" date="2018-06" db="EMBL/GenBank/DDBJ databases">
        <authorList>
            <consortium name="Pathogen Informatics"/>
            <person name="Doyle S."/>
        </authorList>
    </citation>
    <scope>NUCLEOTIDE SEQUENCE [LARGE SCALE GENOMIC DNA]</scope>
    <source>
        <strain evidence="1 2">NCTC12420</strain>
    </source>
</reference>
<sequence length="37" mass="4517">MNTHHHPTTFVHLIQYHRAPWDMRHFSYSLLLSSRQA</sequence>
<dbReference type="EMBL" id="UGYB01000003">
    <property type="protein sequence ID" value="SUI45733.1"/>
    <property type="molecule type" value="Genomic_DNA"/>
</dbReference>
<evidence type="ECO:0000313" key="2">
    <source>
        <dbReference type="Proteomes" id="UP000254220"/>
    </source>
</evidence>
<dbReference type="Proteomes" id="UP000254220">
    <property type="component" value="Unassembled WGS sequence"/>
</dbReference>
<dbReference type="AlphaFoldDB" id="A0A379YKH3"/>
<name>A0A379YKH3_SALER</name>
<proteinExistence type="predicted"/>